<evidence type="ECO:0000313" key="3">
    <source>
        <dbReference type="EMBL" id="KAF2311611.1"/>
    </source>
</evidence>
<dbReference type="NCBIfam" id="TIGR00756">
    <property type="entry name" value="PPR"/>
    <property type="match status" value="7"/>
</dbReference>
<feature type="repeat" description="PPR" evidence="2">
    <location>
        <begin position="414"/>
        <end position="448"/>
    </location>
</feature>
<dbReference type="InterPro" id="IPR002885">
    <property type="entry name" value="PPR_rpt"/>
</dbReference>
<organism evidence="3 4">
    <name type="scientific">Hevea brasiliensis</name>
    <name type="common">Para rubber tree</name>
    <name type="synonym">Siphonia brasiliensis</name>
    <dbReference type="NCBI Taxonomy" id="3981"/>
    <lineage>
        <taxon>Eukaryota</taxon>
        <taxon>Viridiplantae</taxon>
        <taxon>Streptophyta</taxon>
        <taxon>Embryophyta</taxon>
        <taxon>Tracheophyta</taxon>
        <taxon>Spermatophyta</taxon>
        <taxon>Magnoliopsida</taxon>
        <taxon>eudicotyledons</taxon>
        <taxon>Gunneridae</taxon>
        <taxon>Pentapetalae</taxon>
        <taxon>rosids</taxon>
        <taxon>fabids</taxon>
        <taxon>Malpighiales</taxon>
        <taxon>Euphorbiaceae</taxon>
        <taxon>Crotonoideae</taxon>
        <taxon>Micrandreae</taxon>
        <taxon>Hevea</taxon>
    </lineage>
</organism>
<dbReference type="InterPro" id="IPR046960">
    <property type="entry name" value="PPR_At4g14850-like_plant"/>
</dbReference>
<reference evidence="3 4" key="1">
    <citation type="journal article" date="2020" name="Mol. Plant">
        <title>The Chromosome-Based Rubber Tree Genome Provides New Insights into Spurge Genome Evolution and Rubber Biosynthesis.</title>
        <authorList>
            <person name="Liu J."/>
            <person name="Shi C."/>
            <person name="Shi C.C."/>
            <person name="Li W."/>
            <person name="Zhang Q.J."/>
            <person name="Zhang Y."/>
            <person name="Li K."/>
            <person name="Lu H.F."/>
            <person name="Shi C."/>
            <person name="Zhu S.T."/>
            <person name="Xiao Z.Y."/>
            <person name="Nan H."/>
            <person name="Yue Y."/>
            <person name="Zhu X.G."/>
            <person name="Wu Y."/>
            <person name="Hong X.N."/>
            <person name="Fan G.Y."/>
            <person name="Tong Y."/>
            <person name="Zhang D."/>
            <person name="Mao C.L."/>
            <person name="Liu Y.L."/>
            <person name="Hao S.J."/>
            <person name="Liu W.Q."/>
            <person name="Lv M.Q."/>
            <person name="Zhang H.B."/>
            <person name="Liu Y."/>
            <person name="Hu-Tang G.R."/>
            <person name="Wang J.P."/>
            <person name="Wang J.H."/>
            <person name="Sun Y.H."/>
            <person name="Ni S.B."/>
            <person name="Chen W.B."/>
            <person name="Zhang X.C."/>
            <person name="Jiao Y.N."/>
            <person name="Eichler E.E."/>
            <person name="Li G.H."/>
            <person name="Liu X."/>
            <person name="Gao L.Z."/>
        </authorList>
    </citation>
    <scope>NUCLEOTIDE SEQUENCE [LARGE SCALE GENOMIC DNA]</scope>
    <source>
        <strain evidence="4">cv. GT1</strain>
        <tissue evidence="3">Leaf</tissue>
    </source>
</reference>
<gene>
    <name evidence="3" type="ORF">GH714_025252</name>
</gene>
<keyword evidence="4" id="KW-1185">Reference proteome</keyword>
<dbReference type="PROSITE" id="PS51375">
    <property type="entry name" value="PPR"/>
    <property type="match status" value="5"/>
</dbReference>
<proteinExistence type="predicted"/>
<evidence type="ECO:0000256" key="2">
    <source>
        <dbReference type="PROSITE-ProRule" id="PRU00708"/>
    </source>
</evidence>
<dbReference type="EMBL" id="JAAGAX010000006">
    <property type="protein sequence ID" value="KAF2311611.1"/>
    <property type="molecule type" value="Genomic_DNA"/>
</dbReference>
<dbReference type="GO" id="GO:0009451">
    <property type="term" value="P:RNA modification"/>
    <property type="evidence" value="ECO:0007669"/>
    <property type="project" value="InterPro"/>
</dbReference>
<feature type="repeat" description="PPR" evidence="2">
    <location>
        <begin position="210"/>
        <end position="244"/>
    </location>
</feature>
<dbReference type="FunFam" id="1.25.40.10:FF:000090">
    <property type="entry name" value="Pentatricopeptide repeat-containing protein, chloroplastic"/>
    <property type="match status" value="1"/>
</dbReference>
<feature type="repeat" description="PPR" evidence="2">
    <location>
        <begin position="449"/>
        <end position="479"/>
    </location>
</feature>
<dbReference type="Pfam" id="PF20431">
    <property type="entry name" value="E_motif"/>
    <property type="match status" value="1"/>
</dbReference>
<dbReference type="PANTHER" id="PTHR47926:SF500">
    <property type="entry name" value="REPEAT-CONTAINING PROTEIN, PUTATIVE-RELATED"/>
    <property type="match status" value="1"/>
</dbReference>
<dbReference type="PANTHER" id="PTHR47926">
    <property type="entry name" value="PENTATRICOPEPTIDE REPEAT-CONTAINING PROTEIN"/>
    <property type="match status" value="1"/>
</dbReference>
<evidence type="ECO:0000256" key="1">
    <source>
        <dbReference type="ARBA" id="ARBA00022737"/>
    </source>
</evidence>
<evidence type="ECO:0000313" key="4">
    <source>
        <dbReference type="Proteomes" id="UP000467840"/>
    </source>
</evidence>
<keyword evidence="1" id="KW-0677">Repeat</keyword>
<evidence type="ECO:0008006" key="5">
    <source>
        <dbReference type="Google" id="ProtNLM"/>
    </source>
</evidence>
<dbReference type="AlphaFoldDB" id="A0A6A6MCY7"/>
<feature type="repeat" description="PPR" evidence="2">
    <location>
        <begin position="109"/>
        <end position="143"/>
    </location>
</feature>
<feature type="repeat" description="PPR" evidence="2">
    <location>
        <begin position="311"/>
        <end position="345"/>
    </location>
</feature>
<dbReference type="Pfam" id="PF01535">
    <property type="entry name" value="PPR"/>
    <property type="match status" value="2"/>
</dbReference>
<dbReference type="InterPro" id="IPR046848">
    <property type="entry name" value="E_motif"/>
</dbReference>
<dbReference type="GO" id="GO:0003729">
    <property type="term" value="F:mRNA binding"/>
    <property type="evidence" value="ECO:0007669"/>
    <property type="project" value="UniProtKB-ARBA"/>
</dbReference>
<accession>A0A6A6MCY7</accession>
<dbReference type="FunFam" id="1.25.40.10:FF:000344">
    <property type="entry name" value="Pentatricopeptide repeat-containing protein"/>
    <property type="match status" value="1"/>
</dbReference>
<name>A0A6A6MCY7_HEVBR</name>
<protein>
    <recommendedName>
        <fullName evidence="5">Pentacotripeptide-repeat region of PRORP domain-containing protein</fullName>
    </recommendedName>
</protein>
<dbReference type="Gene3D" id="1.25.40.10">
    <property type="entry name" value="Tetratricopeptide repeat domain"/>
    <property type="match status" value="4"/>
</dbReference>
<dbReference type="Pfam" id="PF13041">
    <property type="entry name" value="PPR_2"/>
    <property type="match status" value="4"/>
</dbReference>
<dbReference type="SUPFAM" id="SSF48452">
    <property type="entry name" value="TPR-like"/>
    <property type="match status" value="1"/>
</dbReference>
<dbReference type="InterPro" id="IPR011990">
    <property type="entry name" value="TPR-like_helical_dom_sf"/>
</dbReference>
<dbReference type="Proteomes" id="UP000467840">
    <property type="component" value="Chromosome 14"/>
</dbReference>
<comment type="caution">
    <text evidence="3">The sequence shown here is derived from an EMBL/GenBank/DDBJ whole genome shotgun (WGS) entry which is preliminary data.</text>
</comment>
<sequence length="571" mass="63439">MQRLGSLHHHFFLGSRKPLLNPCPFYSFISICTFSYSPDSTEVIYDNLLKSCDGLAFLKQIHLVLTTTSLIDKSPHLGAQIIIKYAQFGDPNSARALFDHINIHGDKPSSFLWNTMIRAYANGGHCFETLQLYSVMHRAGISPNNYTFPFIFKVCASNSLILLGKVAHGDALKTGFDSDLYVEAALVDMYAKGDQFCDGRKIFDEMSMKDLVCWTAMITAYEQAEKPEEALILFQKMQQEGLLADSVTIVSVASAIGRLGHAKRAQSVHCYAIRHLFLEEICVANSVIAMHAKCGDMDKARLVFDMMDERNSISWNSMLSGYTQNGKASEALLLFDEMRDSGCELNPVTALIMVAASAYLGSSHLGRKFHDFILDSKMKVDMNLWNALMDMYAKCGDLETAVEIFSGIHPSERDVCSWNVLISGYGMHGYGKEALKLFSRMQEEGVEPNHITFTSILSACSHAGLVDEGRKCFRDMTKSVTPEMKHYACMVDMLGRAGLLQEAFDLIKEMPAPPNDSVWGALLLACKIHGNMELGKIAANNLFQLEPNHTGYYVLMSNIYAAQTGGKKLGN</sequence>
<dbReference type="FunFam" id="1.25.40.10:FF:000073">
    <property type="entry name" value="Pentatricopeptide repeat-containing protein chloroplastic"/>
    <property type="match status" value="1"/>
</dbReference>